<protein>
    <recommendedName>
        <fullName evidence="2">Amidohydrolase-related domain-containing protein</fullName>
    </recommendedName>
</protein>
<evidence type="ECO:0000259" key="2">
    <source>
        <dbReference type="Pfam" id="PF01979"/>
    </source>
</evidence>
<dbReference type="Gene3D" id="3.20.20.140">
    <property type="entry name" value="Metal-dependent hydrolases"/>
    <property type="match status" value="1"/>
</dbReference>
<accession>A0A1F7S0G5</accession>
<dbReference type="SUPFAM" id="SSF51338">
    <property type="entry name" value="Composite domain of metallo-dependent hydrolases"/>
    <property type="match status" value="1"/>
</dbReference>
<name>A0A1F7S0G5_9BACT</name>
<dbReference type="PANTHER" id="PTHR43794:SF11">
    <property type="entry name" value="AMIDOHYDROLASE-RELATED DOMAIN-CONTAINING PROTEIN"/>
    <property type="match status" value="1"/>
</dbReference>
<sequence length="406" mass="46249">MILRAKFVVPDSKTVIENGIIEIDGDYIINVGRYSKTSNKKTLDLGNTIVIPGLVNAHCHLEFSALQGKVRNGIPLHKWILRCIELQKLWKREDWIKSVRMGLQMLAKNGITSVGDVCRRNYLLNILKIDQIRKVVFYEAINTSNTTAHITLREVEKTLQNMRPTNTFTLGVSPHSPYTVSQKLYKLLKNLSENYKVPLATHISETKEEVEFLMHRKGALAELIKYTNISYPFYKVPMLTPIEYLRKMGILSRNVNLIHANYLSRNDINIIADSGASVTFCPGSHEYFHHDRHPIAKLLTKGITVALGTDSLASNIDLSILREMAIVRKIYRVAPYHIFDMATSNGAKALFRNKRLGLIRKKYIADLTCLTITRNIRKQDIFDFLCSNPKDVAMTMVGGKIIYNKT</sequence>
<evidence type="ECO:0000256" key="1">
    <source>
        <dbReference type="ARBA" id="ARBA00022801"/>
    </source>
</evidence>
<dbReference type="AlphaFoldDB" id="A0A1F7S0G5"/>
<dbReference type="Proteomes" id="UP000178797">
    <property type="component" value="Unassembled WGS sequence"/>
</dbReference>
<comment type="caution">
    <text evidence="3">The sequence shown here is derived from an EMBL/GenBank/DDBJ whole genome shotgun (WGS) entry which is preliminary data.</text>
</comment>
<organism evidence="3 4">
    <name type="scientific">Candidatus Schekmanbacteria bacterium RBG_16_38_10</name>
    <dbReference type="NCBI Taxonomy" id="1817879"/>
    <lineage>
        <taxon>Bacteria</taxon>
        <taxon>Candidatus Schekmaniibacteriota</taxon>
    </lineage>
</organism>
<proteinExistence type="predicted"/>
<dbReference type="InterPro" id="IPR006680">
    <property type="entry name" value="Amidohydro-rel"/>
</dbReference>
<reference evidence="3 4" key="1">
    <citation type="journal article" date="2016" name="Nat. Commun.">
        <title>Thousands of microbial genomes shed light on interconnected biogeochemical processes in an aquifer system.</title>
        <authorList>
            <person name="Anantharaman K."/>
            <person name="Brown C.T."/>
            <person name="Hug L.A."/>
            <person name="Sharon I."/>
            <person name="Castelle C.J."/>
            <person name="Probst A.J."/>
            <person name="Thomas B.C."/>
            <person name="Singh A."/>
            <person name="Wilkins M.J."/>
            <person name="Karaoz U."/>
            <person name="Brodie E.L."/>
            <person name="Williams K.H."/>
            <person name="Hubbard S.S."/>
            <person name="Banfield J.F."/>
        </authorList>
    </citation>
    <scope>NUCLEOTIDE SEQUENCE [LARGE SCALE GENOMIC DNA]</scope>
</reference>
<keyword evidence="1" id="KW-0378">Hydrolase</keyword>
<dbReference type="PANTHER" id="PTHR43794">
    <property type="entry name" value="AMINOHYDROLASE SSNA-RELATED"/>
    <property type="match status" value="1"/>
</dbReference>
<dbReference type="GO" id="GO:0016810">
    <property type="term" value="F:hydrolase activity, acting on carbon-nitrogen (but not peptide) bonds"/>
    <property type="evidence" value="ECO:0007669"/>
    <property type="project" value="InterPro"/>
</dbReference>
<evidence type="ECO:0000313" key="3">
    <source>
        <dbReference type="EMBL" id="OGL47269.1"/>
    </source>
</evidence>
<gene>
    <name evidence="3" type="ORF">A2W05_09440</name>
</gene>
<feature type="domain" description="Amidohydrolase-related" evidence="2">
    <location>
        <begin position="49"/>
        <end position="402"/>
    </location>
</feature>
<dbReference type="EMBL" id="MGDE01000049">
    <property type="protein sequence ID" value="OGL47269.1"/>
    <property type="molecule type" value="Genomic_DNA"/>
</dbReference>
<dbReference type="InterPro" id="IPR011059">
    <property type="entry name" value="Metal-dep_hydrolase_composite"/>
</dbReference>
<dbReference type="SUPFAM" id="SSF51556">
    <property type="entry name" value="Metallo-dependent hydrolases"/>
    <property type="match status" value="1"/>
</dbReference>
<dbReference type="InterPro" id="IPR032466">
    <property type="entry name" value="Metal_Hydrolase"/>
</dbReference>
<evidence type="ECO:0000313" key="4">
    <source>
        <dbReference type="Proteomes" id="UP000178797"/>
    </source>
</evidence>
<dbReference type="Gene3D" id="2.30.40.10">
    <property type="entry name" value="Urease, subunit C, domain 1"/>
    <property type="match status" value="1"/>
</dbReference>
<dbReference type="InterPro" id="IPR050287">
    <property type="entry name" value="MTA/SAH_deaminase"/>
</dbReference>
<dbReference type="Pfam" id="PF01979">
    <property type="entry name" value="Amidohydro_1"/>
    <property type="match status" value="1"/>
</dbReference>